<dbReference type="PANTHER" id="PTHR10953:SF102">
    <property type="entry name" value="ADENYLYLTRANSFERASE AND SULFURTRANSFERASE MOCS3"/>
    <property type="match status" value="1"/>
</dbReference>
<evidence type="ECO:0000313" key="15">
    <source>
        <dbReference type="Proteomes" id="UP000253676"/>
    </source>
</evidence>
<evidence type="ECO:0000259" key="13">
    <source>
        <dbReference type="PROSITE" id="PS50206"/>
    </source>
</evidence>
<dbReference type="InterPro" id="IPR001763">
    <property type="entry name" value="Rhodanese-like_dom"/>
</dbReference>
<reference evidence="14 15" key="1">
    <citation type="submission" date="2018-07" db="EMBL/GenBank/DDBJ databases">
        <title>Complete genome sequence of Flavobacterium psychrolimnae LMG 22018.</title>
        <authorList>
            <person name="Kim D.-U."/>
        </authorList>
    </citation>
    <scope>NUCLEOTIDE SEQUENCE [LARGE SCALE GENOMIC DNA]</scope>
    <source>
        <strain evidence="14 15">LMG 22018</strain>
    </source>
</reference>
<dbReference type="SUPFAM" id="SSF69572">
    <property type="entry name" value="Activating enzymes of the ubiquitin-like proteins"/>
    <property type="match status" value="1"/>
</dbReference>
<sequence length="373" mass="41125">MENYNARYARHYSLKNFGQEGQQKLAAAKVLVIGAGGLGCPVLQYLIASGIGGVGIVDNDIVSLSNLQRQVLYTTDDIGKFKVEVAAEKLKRLNPETKITIYNTAISSKNALEIIVNFDIVVDCTDNFASRYLINDACVLLDKPLVFGAVYQYEGQVAVFNVKDKNGVQANYRHLFPNPPQSDEVQNCNEGGVLGVLPGIIGVMQATEVIKLLTKIGEVLLNKLLTYNLLNNEIFILEIIGGSAAYNLIPKTEIAFKAMDYDWLCGISVTETGALSPADFVRKSTISDTIVIDVREKYELPKADFRCINIPLSELSIKMDAINEKNILLFCQSGKRSLKAAAILTEKFGTTKTIRHLKDGIMALQDKYNEQDN</sequence>
<evidence type="ECO:0000256" key="10">
    <source>
        <dbReference type="ARBA" id="ARBA00075110"/>
    </source>
</evidence>
<dbReference type="GO" id="GO:0005524">
    <property type="term" value="F:ATP binding"/>
    <property type="evidence" value="ECO:0007669"/>
    <property type="project" value="UniProtKB-KW"/>
</dbReference>
<evidence type="ECO:0000256" key="4">
    <source>
        <dbReference type="ARBA" id="ARBA00022840"/>
    </source>
</evidence>
<dbReference type="Pfam" id="PF00899">
    <property type="entry name" value="ThiF"/>
    <property type="match status" value="1"/>
</dbReference>
<comment type="caution">
    <text evidence="14">The sequence shown here is derived from an EMBL/GenBank/DDBJ whole genome shotgun (WGS) entry which is preliminary data.</text>
</comment>
<dbReference type="FunFam" id="3.40.50.720:FF:000033">
    <property type="entry name" value="Adenylyltransferase and sulfurtransferase MOCS3"/>
    <property type="match status" value="1"/>
</dbReference>
<evidence type="ECO:0000256" key="8">
    <source>
        <dbReference type="ARBA" id="ARBA00066884"/>
    </source>
</evidence>
<comment type="similarity">
    <text evidence="1">Belongs to the HesA/MoeB/ThiF family.</text>
</comment>
<dbReference type="RefSeq" id="WP_113637372.1">
    <property type="nucleotide sequence ID" value="NZ_QNUX01000015.1"/>
</dbReference>
<dbReference type="OrthoDB" id="9804286at2"/>
<dbReference type="InterPro" id="IPR036873">
    <property type="entry name" value="Rhodanese-like_dom_sf"/>
</dbReference>
<dbReference type="GO" id="GO:0008146">
    <property type="term" value="F:sulfotransferase activity"/>
    <property type="evidence" value="ECO:0007669"/>
    <property type="project" value="TreeGrafter"/>
</dbReference>
<accession>A0A366AZ71</accession>
<dbReference type="CDD" id="cd00757">
    <property type="entry name" value="ThiF_MoeB_HesA_family"/>
    <property type="match status" value="1"/>
</dbReference>
<keyword evidence="3" id="KW-0547">Nucleotide-binding</keyword>
<comment type="catalytic activity">
    <reaction evidence="5">
        <text>[molybdopterin-synthase sulfur-carrier protein]-C-terminal Gly-Gly + ATP + H(+) = [molybdopterin-synthase sulfur-carrier protein]-C-terminal Gly-Gly-AMP + diphosphate</text>
        <dbReference type="Rhea" id="RHEA:43616"/>
        <dbReference type="Rhea" id="RHEA-COMP:12159"/>
        <dbReference type="Rhea" id="RHEA-COMP:12202"/>
        <dbReference type="ChEBI" id="CHEBI:15378"/>
        <dbReference type="ChEBI" id="CHEBI:30616"/>
        <dbReference type="ChEBI" id="CHEBI:33019"/>
        <dbReference type="ChEBI" id="CHEBI:90618"/>
        <dbReference type="ChEBI" id="CHEBI:90778"/>
        <dbReference type="EC" id="2.7.7.80"/>
    </reaction>
</comment>
<dbReference type="Gene3D" id="3.40.250.10">
    <property type="entry name" value="Rhodanese-like domain"/>
    <property type="match status" value="1"/>
</dbReference>
<evidence type="ECO:0000256" key="7">
    <source>
        <dbReference type="ARBA" id="ARBA00063809"/>
    </source>
</evidence>
<dbReference type="PROSITE" id="PS50206">
    <property type="entry name" value="RHODANESE_3"/>
    <property type="match status" value="1"/>
</dbReference>
<dbReference type="Proteomes" id="UP000253676">
    <property type="component" value="Unassembled WGS sequence"/>
</dbReference>
<dbReference type="EC" id="2.7.7.80" evidence="8"/>
<feature type="domain" description="Rhodanese" evidence="13">
    <location>
        <begin position="285"/>
        <end position="373"/>
    </location>
</feature>
<evidence type="ECO:0000256" key="11">
    <source>
        <dbReference type="ARBA" id="ARBA00075328"/>
    </source>
</evidence>
<dbReference type="GO" id="GO:0061605">
    <property type="term" value="F:molybdopterin-synthase adenylyltransferase activity"/>
    <property type="evidence" value="ECO:0007669"/>
    <property type="project" value="UniProtKB-EC"/>
</dbReference>
<dbReference type="SMART" id="SM00450">
    <property type="entry name" value="RHOD"/>
    <property type="match status" value="1"/>
</dbReference>
<name>A0A366AZ71_9FLAO</name>
<dbReference type="GO" id="GO:0005829">
    <property type="term" value="C:cytosol"/>
    <property type="evidence" value="ECO:0007669"/>
    <property type="project" value="TreeGrafter"/>
</dbReference>
<evidence type="ECO:0000256" key="9">
    <source>
        <dbReference type="ARBA" id="ARBA00073635"/>
    </source>
</evidence>
<evidence type="ECO:0000313" key="14">
    <source>
        <dbReference type="EMBL" id="RBN49248.1"/>
    </source>
</evidence>
<organism evidence="14 15">
    <name type="scientific">Flavobacterium psychrolimnae</name>
    <dbReference type="NCBI Taxonomy" id="249351"/>
    <lineage>
        <taxon>Bacteria</taxon>
        <taxon>Pseudomonadati</taxon>
        <taxon>Bacteroidota</taxon>
        <taxon>Flavobacteriia</taxon>
        <taxon>Flavobacteriales</taxon>
        <taxon>Flavobacteriaceae</taxon>
        <taxon>Flavobacterium</taxon>
    </lineage>
</organism>
<evidence type="ECO:0000256" key="3">
    <source>
        <dbReference type="ARBA" id="ARBA00022741"/>
    </source>
</evidence>
<dbReference type="InterPro" id="IPR035985">
    <property type="entry name" value="Ubiquitin-activating_enz"/>
</dbReference>
<dbReference type="PANTHER" id="PTHR10953">
    <property type="entry name" value="UBIQUITIN-ACTIVATING ENZYME E1"/>
    <property type="match status" value="1"/>
</dbReference>
<dbReference type="GO" id="GO:0004792">
    <property type="term" value="F:thiosulfate-cyanide sulfurtransferase activity"/>
    <property type="evidence" value="ECO:0007669"/>
    <property type="project" value="TreeGrafter"/>
</dbReference>
<dbReference type="GO" id="GO:0008641">
    <property type="term" value="F:ubiquitin-like modifier activating enzyme activity"/>
    <property type="evidence" value="ECO:0007669"/>
    <property type="project" value="InterPro"/>
</dbReference>
<dbReference type="Gene3D" id="3.40.50.720">
    <property type="entry name" value="NAD(P)-binding Rossmann-like Domain"/>
    <property type="match status" value="1"/>
</dbReference>
<evidence type="ECO:0000256" key="12">
    <source>
        <dbReference type="ARBA" id="ARBA00078531"/>
    </source>
</evidence>
<dbReference type="AlphaFoldDB" id="A0A366AZ71"/>
<protein>
    <recommendedName>
        <fullName evidence="9">Molybdopterin-synthase adenylyltransferase</fullName>
        <ecNumber evidence="8">2.7.7.80</ecNumber>
    </recommendedName>
    <alternativeName>
        <fullName evidence="12">MoaD protein adenylase</fullName>
    </alternativeName>
    <alternativeName>
        <fullName evidence="10">Molybdopterin-converting factor subunit 1 adenylase</fullName>
    </alternativeName>
    <alternativeName>
        <fullName evidence="11">Sulfur carrier protein MoaD adenylyltransferase</fullName>
    </alternativeName>
</protein>
<keyword evidence="15" id="KW-1185">Reference proteome</keyword>
<evidence type="ECO:0000256" key="5">
    <source>
        <dbReference type="ARBA" id="ARBA00052218"/>
    </source>
</evidence>
<keyword evidence="2" id="KW-0808">Transferase</keyword>
<dbReference type="InterPro" id="IPR045886">
    <property type="entry name" value="ThiF/MoeB/HesA"/>
</dbReference>
<evidence type="ECO:0000256" key="2">
    <source>
        <dbReference type="ARBA" id="ARBA00022679"/>
    </source>
</evidence>
<dbReference type="Pfam" id="PF00581">
    <property type="entry name" value="Rhodanese"/>
    <property type="match status" value="1"/>
</dbReference>
<keyword evidence="4" id="KW-0067">ATP-binding</keyword>
<dbReference type="InterPro" id="IPR000594">
    <property type="entry name" value="ThiF_NAD_FAD-bd"/>
</dbReference>
<evidence type="ECO:0000256" key="1">
    <source>
        <dbReference type="ARBA" id="ARBA00009919"/>
    </source>
</evidence>
<dbReference type="EMBL" id="QNUX01000015">
    <property type="protein sequence ID" value="RBN49248.1"/>
    <property type="molecule type" value="Genomic_DNA"/>
</dbReference>
<gene>
    <name evidence="14" type="ORF">DR980_14290</name>
</gene>
<dbReference type="CDD" id="cd00158">
    <property type="entry name" value="RHOD"/>
    <property type="match status" value="1"/>
</dbReference>
<comment type="function">
    <text evidence="6">Catalyzes the adenylation by ATP of the carboxyl group of the C-terminal glycine of sulfur carrier protein MoaD.</text>
</comment>
<evidence type="ECO:0000256" key="6">
    <source>
        <dbReference type="ARBA" id="ARBA00055169"/>
    </source>
</evidence>
<proteinExistence type="inferred from homology"/>
<comment type="subunit">
    <text evidence="7">Homodimer. Forms a stable heterotetrameric complex of 2 MoeB and 2 MoaD during adenylation of MoaD.</text>
</comment>